<organism evidence="1 2">
    <name type="scientific">Schistosoma margrebowiei</name>
    <dbReference type="NCBI Taxonomy" id="48269"/>
    <lineage>
        <taxon>Eukaryota</taxon>
        <taxon>Metazoa</taxon>
        <taxon>Spiralia</taxon>
        <taxon>Lophotrochozoa</taxon>
        <taxon>Platyhelminthes</taxon>
        <taxon>Trematoda</taxon>
        <taxon>Digenea</taxon>
        <taxon>Strigeidida</taxon>
        <taxon>Schistosomatoidea</taxon>
        <taxon>Schistosomatidae</taxon>
        <taxon>Schistosoma</taxon>
    </lineage>
</organism>
<dbReference type="AlphaFoldDB" id="A0A183MTN7"/>
<reference evidence="1 2" key="1">
    <citation type="submission" date="2018-11" db="EMBL/GenBank/DDBJ databases">
        <authorList>
            <consortium name="Pathogen Informatics"/>
        </authorList>
    </citation>
    <scope>NUCLEOTIDE SEQUENCE [LARGE SCALE GENOMIC DNA]</scope>
    <source>
        <strain evidence="1 2">Zambia</strain>
    </source>
</reference>
<name>A0A183MTN7_9TREM</name>
<dbReference type="EMBL" id="UZAI01017960">
    <property type="protein sequence ID" value="VDP31514.1"/>
    <property type="molecule type" value="Genomic_DNA"/>
</dbReference>
<sequence length="66" mass="7540">MGSKKDKSQVLDSADSYKLPIKKHLTIALSRQSAQDSSYDNQDRSNVVHNTNNRKIQLQYLKISSF</sequence>
<evidence type="ECO:0000313" key="2">
    <source>
        <dbReference type="Proteomes" id="UP000277204"/>
    </source>
</evidence>
<protein>
    <submittedName>
        <fullName evidence="1">Uncharacterized protein</fullName>
    </submittedName>
</protein>
<gene>
    <name evidence="1" type="ORF">SMRZ_LOCUS19412</name>
</gene>
<dbReference type="Proteomes" id="UP000277204">
    <property type="component" value="Unassembled WGS sequence"/>
</dbReference>
<evidence type="ECO:0000313" key="1">
    <source>
        <dbReference type="EMBL" id="VDP31514.1"/>
    </source>
</evidence>
<keyword evidence="2" id="KW-1185">Reference proteome</keyword>
<accession>A0A183MTN7</accession>
<proteinExistence type="predicted"/>